<proteinExistence type="predicted"/>
<comment type="caution">
    <text evidence="2">The sequence shown here is derived from an EMBL/GenBank/DDBJ whole genome shotgun (WGS) entry which is preliminary data.</text>
</comment>
<dbReference type="EMBL" id="QXTE01000170">
    <property type="protein sequence ID" value="TFK02894.1"/>
    <property type="molecule type" value="Genomic_DNA"/>
</dbReference>
<protein>
    <submittedName>
        <fullName evidence="2">Semaphorin-3E</fullName>
    </submittedName>
</protein>
<dbReference type="Proteomes" id="UP000297703">
    <property type="component" value="Unassembled WGS sequence"/>
</dbReference>
<dbReference type="AlphaFoldDB" id="A0A4D9E7J7"/>
<feature type="compositionally biased region" description="Basic and acidic residues" evidence="1">
    <location>
        <begin position="1"/>
        <end position="10"/>
    </location>
</feature>
<reference evidence="2 3" key="1">
    <citation type="submission" date="2019-04" db="EMBL/GenBank/DDBJ databases">
        <title>Draft genome of the big-headed turtle Platysternon megacephalum.</title>
        <authorList>
            <person name="Gong S."/>
        </authorList>
    </citation>
    <scope>NUCLEOTIDE SEQUENCE [LARGE SCALE GENOMIC DNA]</scope>
    <source>
        <strain evidence="2">DO16091913</strain>
        <tissue evidence="2">Muscle</tissue>
    </source>
</reference>
<feature type="region of interest" description="Disordered" evidence="1">
    <location>
        <begin position="1"/>
        <end position="60"/>
    </location>
</feature>
<sequence length="113" mass="11757">MAARDTEPRQPIRSGEGPIQVHRPIGQEEAPSRSLLRAAANGRAERSSQYGACGSDGQSAQATAKFGPRAVGSDVTLSVFGPSRAWEPLVGTVRKGPGAAGQSKPARPVIKHC</sequence>
<keyword evidence="3" id="KW-1185">Reference proteome</keyword>
<evidence type="ECO:0000313" key="3">
    <source>
        <dbReference type="Proteomes" id="UP000297703"/>
    </source>
</evidence>
<evidence type="ECO:0000256" key="1">
    <source>
        <dbReference type="SAM" id="MobiDB-lite"/>
    </source>
</evidence>
<organism evidence="2 3">
    <name type="scientific">Platysternon megacephalum</name>
    <name type="common">big-headed turtle</name>
    <dbReference type="NCBI Taxonomy" id="55544"/>
    <lineage>
        <taxon>Eukaryota</taxon>
        <taxon>Metazoa</taxon>
        <taxon>Chordata</taxon>
        <taxon>Craniata</taxon>
        <taxon>Vertebrata</taxon>
        <taxon>Euteleostomi</taxon>
        <taxon>Archelosauria</taxon>
        <taxon>Testudinata</taxon>
        <taxon>Testudines</taxon>
        <taxon>Cryptodira</taxon>
        <taxon>Durocryptodira</taxon>
        <taxon>Testudinoidea</taxon>
        <taxon>Platysternidae</taxon>
        <taxon>Platysternon</taxon>
    </lineage>
</organism>
<reference evidence="2 3" key="2">
    <citation type="submission" date="2019-04" db="EMBL/GenBank/DDBJ databases">
        <title>The genome sequence of big-headed turtle.</title>
        <authorList>
            <person name="Gong S."/>
        </authorList>
    </citation>
    <scope>NUCLEOTIDE SEQUENCE [LARGE SCALE GENOMIC DNA]</scope>
    <source>
        <strain evidence="2">DO16091913</strain>
        <tissue evidence="2">Muscle</tissue>
    </source>
</reference>
<gene>
    <name evidence="2" type="ORF">DR999_PMT14620</name>
</gene>
<accession>A0A4D9E7J7</accession>
<evidence type="ECO:0000313" key="2">
    <source>
        <dbReference type="EMBL" id="TFK02894.1"/>
    </source>
</evidence>
<name>A0A4D9E7J7_9SAUR</name>